<dbReference type="InterPro" id="IPR018047">
    <property type="entry name" value="Ammonium_transpt_CS"/>
</dbReference>
<dbReference type="SUPFAM" id="SSF111352">
    <property type="entry name" value="Ammonium transporter"/>
    <property type="match status" value="1"/>
</dbReference>
<dbReference type="Proteomes" id="UP000678393">
    <property type="component" value="Unassembled WGS sequence"/>
</dbReference>
<dbReference type="Pfam" id="PF00909">
    <property type="entry name" value="Ammonium_transp"/>
    <property type="match status" value="1"/>
</dbReference>
<accession>A0A8S3Z4Y9</accession>
<comment type="similarity">
    <text evidence="2">Belongs to the ammonia transporter channel (TC 1.A.11.2) family.</text>
</comment>
<keyword evidence="6 8" id="KW-0472">Membrane</keyword>
<dbReference type="EMBL" id="CAJHNH020001812">
    <property type="protein sequence ID" value="CAG5124573.1"/>
    <property type="molecule type" value="Genomic_DNA"/>
</dbReference>
<gene>
    <name evidence="10" type="ORF">CUNI_LOCUS10131</name>
</gene>
<feature type="transmembrane region" description="Helical" evidence="8">
    <location>
        <begin position="309"/>
        <end position="327"/>
    </location>
</feature>
<evidence type="ECO:0000256" key="1">
    <source>
        <dbReference type="ARBA" id="ARBA00004141"/>
    </source>
</evidence>
<feature type="transmembrane region" description="Helical" evidence="8">
    <location>
        <begin position="283"/>
        <end position="303"/>
    </location>
</feature>
<evidence type="ECO:0000259" key="9">
    <source>
        <dbReference type="Pfam" id="PF00909"/>
    </source>
</evidence>
<dbReference type="GO" id="GO:0008519">
    <property type="term" value="F:ammonium channel activity"/>
    <property type="evidence" value="ECO:0007669"/>
    <property type="project" value="InterPro"/>
</dbReference>
<organism evidence="10 11">
    <name type="scientific">Candidula unifasciata</name>
    <dbReference type="NCBI Taxonomy" id="100452"/>
    <lineage>
        <taxon>Eukaryota</taxon>
        <taxon>Metazoa</taxon>
        <taxon>Spiralia</taxon>
        <taxon>Lophotrochozoa</taxon>
        <taxon>Mollusca</taxon>
        <taxon>Gastropoda</taxon>
        <taxon>Heterobranchia</taxon>
        <taxon>Euthyneura</taxon>
        <taxon>Panpulmonata</taxon>
        <taxon>Eupulmonata</taxon>
        <taxon>Stylommatophora</taxon>
        <taxon>Helicina</taxon>
        <taxon>Helicoidea</taxon>
        <taxon>Geomitridae</taxon>
        <taxon>Candidula</taxon>
    </lineage>
</organism>
<dbReference type="OrthoDB" id="534912at2759"/>
<evidence type="ECO:0000256" key="2">
    <source>
        <dbReference type="ARBA" id="ARBA00005887"/>
    </source>
</evidence>
<comment type="subcellular location">
    <subcellularLocation>
        <location evidence="1">Membrane</location>
        <topology evidence="1">Multi-pass membrane protein</topology>
    </subcellularLocation>
</comment>
<dbReference type="PANTHER" id="PTHR11730">
    <property type="entry name" value="AMMONIUM TRANSPORTER"/>
    <property type="match status" value="1"/>
</dbReference>
<dbReference type="PANTHER" id="PTHR11730:SF6">
    <property type="entry name" value="AMMONIUM TRANSPORTER"/>
    <property type="match status" value="1"/>
</dbReference>
<dbReference type="InterPro" id="IPR029020">
    <property type="entry name" value="Ammonium/urea_transptr"/>
</dbReference>
<evidence type="ECO:0000256" key="8">
    <source>
        <dbReference type="SAM" id="Phobius"/>
    </source>
</evidence>
<feature type="transmembrane region" description="Helical" evidence="8">
    <location>
        <begin position="215"/>
        <end position="233"/>
    </location>
</feature>
<dbReference type="AlphaFoldDB" id="A0A8S3Z4Y9"/>
<feature type="transmembrane region" description="Helical" evidence="8">
    <location>
        <begin position="253"/>
        <end position="271"/>
    </location>
</feature>
<dbReference type="GO" id="GO:0097272">
    <property type="term" value="P:ammonium homeostasis"/>
    <property type="evidence" value="ECO:0007669"/>
    <property type="project" value="TreeGrafter"/>
</dbReference>
<sequence>MTLHLSAEKSDLERNLDQMFILIMAMLIQLMQFGFAFVEAGVVRSKNVTNIMMKNLLDVLVAGIAYWCLGFAFAYGQGNSFIGWEHWASADLPNAGLAFFFFQFVISATASTIISGAVAERCEMVAYFTYSFFITGFVYPVVSRWVWCSQGWLNQGNNYDINGVSENIHFYDFAGSGAVHLVGGTASFFGALILGPRKGRFHYESNTIIHLRGHSAPMTAFGTFILLVGFMAFNGGSQLSITNPGDGEAVSLSIVNTVLSASAAGYTSVFIRRAGILGRNWSLIYTVNGAIAGMVAICAGCNAVKPWGAFVVGIGAGATFNLVSWLMCKAKIDDPADAVAVHFGGGVWGLLSVAFLNYDTGILSNWDMRSGL</sequence>
<feature type="transmembrane region" description="Helical" evidence="8">
    <location>
        <begin position="173"/>
        <end position="194"/>
    </location>
</feature>
<keyword evidence="3" id="KW-0813">Transport</keyword>
<feature type="transmembrane region" description="Helical" evidence="8">
    <location>
        <begin position="339"/>
        <end position="358"/>
    </location>
</feature>
<evidence type="ECO:0000256" key="4">
    <source>
        <dbReference type="ARBA" id="ARBA00022692"/>
    </source>
</evidence>
<comment type="caution">
    <text evidence="10">The sequence shown here is derived from an EMBL/GenBank/DDBJ whole genome shotgun (WGS) entry which is preliminary data.</text>
</comment>
<reference evidence="10" key="1">
    <citation type="submission" date="2021-04" db="EMBL/GenBank/DDBJ databases">
        <authorList>
            <consortium name="Molecular Ecology Group"/>
        </authorList>
    </citation>
    <scope>NUCLEOTIDE SEQUENCE</scope>
</reference>
<evidence type="ECO:0000313" key="10">
    <source>
        <dbReference type="EMBL" id="CAG5124573.1"/>
    </source>
</evidence>
<keyword evidence="11" id="KW-1185">Reference proteome</keyword>
<feature type="transmembrane region" description="Helical" evidence="8">
    <location>
        <begin position="95"/>
        <end position="118"/>
    </location>
</feature>
<keyword evidence="7" id="KW-0924">Ammonia transport</keyword>
<evidence type="ECO:0000256" key="7">
    <source>
        <dbReference type="ARBA" id="ARBA00023177"/>
    </source>
</evidence>
<evidence type="ECO:0000256" key="5">
    <source>
        <dbReference type="ARBA" id="ARBA00022989"/>
    </source>
</evidence>
<dbReference type="InterPro" id="IPR024041">
    <property type="entry name" value="NH4_transpt_AmtB-like_dom"/>
</dbReference>
<feature type="non-terminal residue" evidence="10">
    <location>
        <position position="1"/>
    </location>
</feature>
<feature type="transmembrane region" description="Helical" evidence="8">
    <location>
        <begin position="20"/>
        <end position="43"/>
    </location>
</feature>
<feature type="domain" description="Ammonium transporter AmtB-like" evidence="9">
    <location>
        <begin position="20"/>
        <end position="359"/>
    </location>
</feature>
<evidence type="ECO:0000256" key="6">
    <source>
        <dbReference type="ARBA" id="ARBA00023136"/>
    </source>
</evidence>
<protein>
    <recommendedName>
        <fullName evidence="9">Ammonium transporter AmtB-like domain-containing protein</fullName>
    </recommendedName>
</protein>
<name>A0A8S3Z4Y9_9EUPU</name>
<dbReference type="PROSITE" id="PS01219">
    <property type="entry name" value="AMMONIUM_TRANSP"/>
    <property type="match status" value="1"/>
</dbReference>
<keyword evidence="4 8" id="KW-0812">Transmembrane</keyword>
<proteinExistence type="inferred from homology"/>
<keyword evidence="5 8" id="KW-1133">Transmembrane helix</keyword>
<feature type="transmembrane region" description="Helical" evidence="8">
    <location>
        <begin position="125"/>
        <end position="147"/>
    </location>
</feature>
<dbReference type="GO" id="GO:0005886">
    <property type="term" value="C:plasma membrane"/>
    <property type="evidence" value="ECO:0007669"/>
    <property type="project" value="TreeGrafter"/>
</dbReference>
<evidence type="ECO:0000256" key="3">
    <source>
        <dbReference type="ARBA" id="ARBA00022448"/>
    </source>
</evidence>
<evidence type="ECO:0000313" key="11">
    <source>
        <dbReference type="Proteomes" id="UP000678393"/>
    </source>
</evidence>
<dbReference type="Gene3D" id="1.10.3430.10">
    <property type="entry name" value="Ammonium transporter AmtB like domains"/>
    <property type="match status" value="1"/>
</dbReference>
<feature type="transmembrane region" description="Helical" evidence="8">
    <location>
        <begin position="55"/>
        <end position="75"/>
    </location>
</feature>